<proteinExistence type="predicted"/>
<organism evidence="2 3">
    <name type="scientific">Bombardia bombarda</name>
    <dbReference type="NCBI Taxonomy" id="252184"/>
    <lineage>
        <taxon>Eukaryota</taxon>
        <taxon>Fungi</taxon>
        <taxon>Dikarya</taxon>
        <taxon>Ascomycota</taxon>
        <taxon>Pezizomycotina</taxon>
        <taxon>Sordariomycetes</taxon>
        <taxon>Sordariomycetidae</taxon>
        <taxon>Sordariales</taxon>
        <taxon>Lasiosphaeriaceae</taxon>
        <taxon>Bombardia</taxon>
    </lineage>
</organism>
<dbReference type="Proteomes" id="UP001174934">
    <property type="component" value="Unassembled WGS sequence"/>
</dbReference>
<sequence>MSIINGLRNCVNQVGKGNDSRTFGNGNTTNQLGHGGNFGQSSGEDKCSLMYRFTT</sequence>
<dbReference type="EMBL" id="JAULSR010000004">
    <property type="protein sequence ID" value="KAK0621966.1"/>
    <property type="molecule type" value="Genomic_DNA"/>
</dbReference>
<feature type="compositionally biased region" description="Polar residues" evidence="1">
    <location>
        <begin position="20"/>
        <end position="32"/>
    </location>
</feature>
<accession>A0AA40C1J2</accession>
<dbReference type="AlphaFoldDB" id="A0AA40C1J2"/>
<evidence type="ECO:0000313" key="2">
    <source>
        <dbReference type="EMBL" id="KAK0621966.1"/>
    </source>
</evidence>
<evidence type="ECO:0000256" key="1">
    <source>
        <dbReference type="SAM" id="MobiDB-lite"/>
    </source>
</evidence>
<evidence type="ECO:0000313" key="3">
    <source>
        <dbReference type="Proteomes" id="UP001174934"/>
    </source>
</evidence>
<keyword evidence="3" id="KW-1185">Reference proteome</keyword>
<gene>
    <name evidence="2" type="ORF">B0T17DRAFT_535550</name>
</gene>
<protein>
    <submittedName>
        <fullName evidence="2">Uncharacterized protein</fullName>
    </submittedName>
</protein>
<feature type="region of interest" description="Disordered" evidence="1">
    <location>
        <begin position="18"/>
        <end position="42"/>
    </location>
</feature>
<comment type="caution">
    <text evidence="2">The sequence shown here is derived from an EMBL/GenBank/DDBJ whole genome shotgun (WGS) entry which is preliminary data.</text>
</comment>
<reference evidence="2" key="1">
    <citation type="submission" date="2023-06" db="EMBL/GenBank/DDBJ databases">
        <title>Genome-scale phylogeny and comparative genomics of the fungal order Sordariales.</title>
        <authorList>
            <consortium name="Lawrence Berkeley National Laboratory"/>
            <person name="Hensen N."/>
            <person name="Bonometti L."/>
            <person name="Westerberg I."/>
            <person name="Brannstrom I.O."/>
            <person name="Guillou S."/>
            <person name="Cros-Aarteil S."/>
            <person name="Calhoun S."/>
            <person name="Haridas S."/>
            <person name="Kuo A."/>
            <person name="Mondo S."/>
            <person name="Pangilinan J."/>
            <person name="Riley R."/>
            <person name="LaButti K."/>
            <person name="Andreopoulos B."/>
            <person name="Lipzen A."/>
            <person name="Chen C."/>
            <person name="Yanf M."/>
            <person name="Daum C."/>
            <person name="Ng V."/>
            <person name="Clum A."/>
            <person name="Steindorff A."/>
            <person name="Ohm R."/>
            <person name="Martin F."/>
            <person name="Silar P."/>
            <person name="Natvig D."/>
            <person name="Lalanne C."/>
            <person name="Gautier V."/>
            <person name="Ament-velasquez S.L."/>
            <person name="Kruys A."/>
            <person name="Hutchinson M.I."/>
            <person name="Powell A.J."/>
            <person name="Barry K."/>
            <person name="Miller A.N."/>
            <person name="Grigoriev I.V."/>
            <person name="Debuchy R."/>
            <person name="Gladieux P."/>
            <person name="Thoren M.H."/>
            <person name="Johannesson H."/>
        </authorList>
    </citation>
    <scope>NUCLEOTIDE SEQUENCE</scope>
    <source>
        <strain evidence="2">SMH3391-2</strain>
    </source>
</reference>
<name>A0AA40C1J2_9PEZI</name>